<gene>
    <name evidence="4" type="ORF">EOD73_16600</name>
</gene>
<dbReference type="SMART" id="SM00267">
    <property type="entry name" value="GGDEF"/>
    <property type="match status" value="1"/>
</dbReference>
<proteinExistence type="predicted"/>
<accession>A0A437LAC9</accession>
<evidence type="ECO:0000256" key="2">
    <source>
        <dbReference type="ARBA" id="ARBA00034247"/>
    </source>
</evidence>
<feature type="domain" description="GGDEF" evidence="3">
    <location>
        <begin position="195"/>
        <end position="324"/>
    </location>
</feature>
<dbReference type="Pfam" id="PF00990">
    <property type="entry name" value="GGDEF"/>
    <property type="match status" value="1"/>
</dbReference>
<dbReference type="EMBL" id="SACM01000006">
    <property type="protein sequence ID" value="RVT82357.1"/>
    <property type="molecule type" value="Genomic_DNA"/>
</dbReference>
<dbReference type="InterPro" id="IPR043128">
    <property type="entry name" value="Rev_trsase/Diguanyl_cyclase"/>
</dbReference>
<evidence type="ECO:0000313" key="5">
    <source>
        <dbReference type="Proteomes" id="UP000288587"/>
    </source>
</evidence>
<organism evidence="4 5">
    <name type="scientific">Inhella crocodyli</name>
    <dbReference type="NCBI Taxonomy" id="2499851"/>
    <lineage>
        <taxon>Bacteria</taxon>
        <taxon>Pseudomonadati</taxon>
        <taxon>Pseudomonadota</taxon>
        <taxon>Betaproteobacteria</taxon>
        <taxon>Burkholderiales</taxon>
        <taxon>Sphaerotilaceae</taxon>
        <taxon>Inhella</taxon>
    </lineage>
</organism>
<dbReference type="PROSITE" id="PS50887">
    <property type="entry name" value="GGDEF"/>
    <property type="match status" value="1"/>
</dbReference>
<comment type="catalytic activity">
    <reaction evidence="2">
        <text>2 GTP = 3',3'-c-di-GMP + 2 diphosphate</text>
        <dbReference type="Rhea" id="RHEA:24898"/>
        <dbReference type="ChEBI" id="CHEBI:33019"/>
        <dbReference type="ChEBI" id="CHEBI:37565"/>
        <dbReference type="ChEBI" id="CHEBI:58805"/>
        <dbReference type="EC" id="2.7.7.65"/>
    </reaction>
</comment>
<dbReference type="InterPro" id="IPR050469">
    <property type="entry name" value="Diguanylate_Cyclase"/>
</dbReference>
<dbReference type="Proteomes" id="UP000288587">
    <property type="component" value="Unassembled WGS sequence"/>
</dbReference>
<dbReference type="PANTHER" id="PTHR45138">
    <property type="entry name" value="REGULATORY COMPONENTS OF SENSORY TRANSDUCTION SYSTEM"/>
    <property type="match status" value="1"/>
</dbReference>
<dbReference type="GO" id="GO:1902201">
    <property type="term" value="P:negative regulation of bacterial-type flagellum-dependent cell motility"/>
    <property type="evidence" value="ECO:0007669"/>
    <property type="project" value="TreeGrafter"/>
</dbReference>
<dbReference type="Gene3D" id="3.30.70.270">
    <property type="match status" value="1"/>
</dbReference>
<dbReference type="InterPro" id="IPR029787">
    <property type="entry name" value="Nucleotide_cyclase"/>
</dbReference>
<keyword evidence="5" id="KW-1185">Reference proteome</keyword>
<dbReference type="GO" id="GO:0043709">
    <property type="term" value="P:cell adhesion involved in single-species biofilm formation"/>
    <property type="evidence" value="ECO:0007669"/>
    <property type="project" value="TreeGrafter"/>
</dbReference>
<reference evidence="4 5" key="1">
    <citation type="submission" date="2019-01" db="EMBL/GenBank/DDBJ databases">
        <authorList>
            <person name="Chen W.-M."/>
        </authorList>
    </citation>
    <scope>NUCLEOTIDE SEQUENCE [LARGE SCALE GENOMIC DNA]</scope>
    <source>
        <strain evidence="4 5">CCP-18</strain>
    </source>
</reference>
<dbReference type="EC" id="2.7.7.65" evidence="1"/>
<protein>
    <recommendedName>
        <fullName evidence="1">diguanylate cyclase</fullName>
        <ecNumber evidence="1">2.7.7.65</ecNumber>
    </recommendedName>
</protein>
<dbReference type="InterPro" id="IPR000160">
    <property type="entry name" value="GGDEF_dom"/>
</dbReference>
<comment type="caution">
    <text evidence="4">The sequence shown here is derived from an EMBL/GenBank/DDBJ whole genome shotgun (WGS) entry which is preliminary data.</text>
</comment>
<dbReference type="RefSeq" id="WP_127684165.1">
    <property type="nucleotide sequence ID" value="NZ_SACM01000006.1"/>
</dbReference>
<dbReference type="CDD" id="cd01949">
    <property type="entry name" value="GGDEF"/>
    <property type="match status" value="1"/>
</dbReference>
<evidence type="ECO:0000313" key="4">
    <source>
        <dbReference type="EMBL" id="RVT82357.1"/>
    </source>
</evidence>
<name>A0A437LAC9_9BURK</name>
<dbReference type="OrthoDB" id="9813903at2"/>
<dbReference type="PANTHER" id="PTHR45138:SF9">
    <property type="entry name" value="DIGUANYLATE CYCLASE DGCM-RELATED"/>
    <property type="match status" value="1"/>
</dbReference>
<dbReference type="GO" id="GO:0005886">
    <property type="term" value="C:plasma membrane"/>
    <property type="evidence" value="ECO:0007669"/>
    <property type="project" value="TreeGrafter"/>
</dbReference>
<dbReference type="NCBIfam" id="TIGR00254">
    <property type="entry name" value="GGDEF"/>
    <property type="match status" value="1"/>
</dbReference>
<dbReference type="AlphaFoldDB" id="A0A437LAC9"/>
<sequence>MGNVVEQLAEITGYKDRDVMDVTMVVAMRDMLSPLSVSIYRAVGAGDDQRWMTRARLAADDAVATADPLSTPLTELPPLAQFPARMACLQKHELRESAAGSEFTCHFPLLSEHDGDGVLEIVTRTRLSPAEQRTVSAIVKVYHNFQGLLDYSERDTLTGLLNRKTFDGSFLKLLGGGGALATAVAAGDRRHEPSASYWLGVIDIDHFKRVNDNFGHLIGDEVLLLLSRLMRACFRYHDRLYRFGGEEFVVLLRADNVADAAAAFERLRVQCRNYAFPQVGQVTLSIGFTAIRMGDTPAGAFDRADKAVYHAKHHGRDQVHGFEQLVTDGHLQEEGDKESDVELF</sequence>
<evidence type="ECO:0000256" key="1">
    <source>
        <dbReference type="ARBA" id="ARBA00012528"/>
    </source>
</evidence>
<dbReference type="FunFam" id="3.30.70.270:FF:000001">
    <property type="entry name" value="Diguanylate cyclase domain protein"/>
    <property type="match status" value="1"/>
</dbReference>
<dbReference type="SUPFAM" id="SSF55073">
    <property type="entry name" value="Nucleotide cyclase"/>
    <property type="match status" value="1"/>
</dbReference>
<evidence type="ECO:0000259" key="3">
    <source>
        <dbReference type="PROSITE" id="PS50887"/>
    </source>
</evidence>
<dbReference type="GO" id="GO:0052621">
    <property type="term" value="F:diguanylate cyclase activity"/>
    <property type="evidence" value="ECO:0007669"/>
    <property type="project" value="UniProtKB-EC"/>
</dbReference>